<dbReference type="SUPFAM" id="SSF56349">
    <property type="entry name" value="DNA breaking-rejoining enzymes"/>
    <property type="match status" value="1"/>
</dbReference>
<evidence type="ECO:0008006" key="3">
    <source>
        <dbReference type="Google" id="ProtNLM"/>
    </source>
</evidence>
<evidence type="ECO:0000313" key="1">
    <source>
        <dbReference type="EMBL" id="GLQ02044.1"/>
    </source>
</evidence>
<organism evidence="1 2">
    <name type="scientific">Pseudoalteromonas tetraodonis GFC</name>
    <dbReference type="NCBI Taxonomy" id="1315271"/>
    <lineage>
        <taxon>Bacteria</taxon>
        <taxon>Pseudomonadati</taxon>
        <taxon>Pseudomonadota</taxon>
        <taxon>Gammaproteobacteria</taxon>
        <taxon>Alteromonadales</taxon>
        <taxon>Pseudoalteromonadaceae</taxon>
        <taxon>Pseudoalteromonas</taxon>
    </lineage>
</organism>
<reference evidence="1" key="2">
    <citation type="submission" date="2023-01" db="EMBL/GenBank/DDBJ databases">
        <title>Draft genome sequence of Pseudoalteromonas tetraodonis strain NBRC 103034.</title>
        <authorList>
            <person name="Sun Q."/>
            <person name="Mori K."/>
        </authorList>
    </citation>
    <scope>NUCLEOTIDE SEQUENCE</scope>
    <source>
        <strain evidence="1">NBRC 103034</strain>
    </source>
</reference>
<dbReference type="AlphaFoldDB" id="A0AA37W1A6"/>
<dbReference type="InterPro" id="IPR011010">
    <property type="entry name" value="DNA_brk_join_enz"/>
</dbReference>
<keyword evidence="2" id="KW-1185">Reference proteome</keyword>
<dbReference type="EMBL" id="BSNE01000003">
    <property type="protein sequence ID" value="GLQ02044.1"/>
    <property type="molecule type" value="Genomic_DNA"/>
</dbReference>
<reference evidence="1" key="1">
    <citation type="journal article" date="2014" name="Int. J. Syst. Evol. Microbiol.">
        <title>Complete genome sequence of Corynebacterium casei LMG S-19264T (=DSM 44701T), isolated from a smear-ripened cheese.</title>
        <authorList>
            <consortium name="US DOE Joint Genome Institute (JGI-PGF)"/>
            <person name="Walter F."/>
            <person name="Albersmeier A."/>
            <person name="Kalinowski J."/>
            <person name="Ruckert C."/>
        </authorList>
    </citation>
    <scope>NUCLEOTIDE SEQUENCE</scope>
    <source>
        <strain evidence="1">NBRC 103034</strain>
    </source>
</reference>
<name>A0AA37W1A6_9GAMM</name>
<proteinExistence type="predicted"/>
<gene>
    <name evidence="1" type="ORF">GCM10007914_09250</name>
</gene>
<evidence type="ECO:0000313" key="2">
    <source>
        <dbReference type="Proteomes" id="UP001161408"/>
    </source>
</evidence>
<dbReference type="GO" id="GO:0003677">
    <property type="term" value="F:DNA binding"/>
    <property type="evidence" value="ECO:0007669"/>
    <property type="project" value="InterPro"/>
</dbReference>
<dbReference type="Proteomes" id="UP001161408">
    <property type="component" value="Unassembled WGS sequence"/>
</dbReference>
<protein>
    <recommendedName>
        <fullName evidence="3">Orphan protein</fullName>
    </recommendedName>
</protein>
<sequence>MGYKNNKNCQGNTLKTHLGRRPFSAMELHTLYNGYIYSDTRLAREQAKHWHFWLPLIAYYSGAYSDEIGCLTLDDLILKNNILCFSFHTHGKIKPRLVPVHHALISAGFNDYLAYVKAQNHSRLMFDLPAKTGRYSEKVRIWFSGEGERAGYLQKCAIPSVDQLGMKTAISSLRLNFEQQIRIYALQAGNKDCFNYLMGFNDYPHDNFNDIALLNKVLQQIRVINSHIHWQRFLARDSH</sequence>
<comment type="caution">
    <text evidence="1">The sequence shown here is derived from an EMBL/GenBank/DDBJ whole genome shotgun (WGS) entry which is preliminary data.</text>
</comment>
<accession>A0AA37W1A6</accession>